<dbReference type="EMBL" id="PGFB01000001">
    <property type="protein sequence ID" value="PJJ65205.1"/>
    <property type="molecule type" value="Genomic_DNA"/>
</dbReference>
<evidence type="ECO:0000313" key="8">
    <source>
        <dbReference type="Proteomes" id="UP000230161"/>
    </source>
</evidence>
<dbReference type="InterPro" id="IPR006093">
    <property type="entry name" value="Oxy_OxRdtase_FAD_BS"/>
</dbReference>
<dbReference type="PROSITE" id="PS51387">
    <property type="entry name" value="FAD_PCMH"/>
    <property type="match status" value="1"/>
</dbReference>
<comment type="similarity">
    <text evidence="2">Belongs to the oxygen-dependent FAD-linked oxidoreductase family.</text>
</comment>
<keyword evidence="4" id="KW-0274">FAD</keyword>
<evidence type="ECO:0000256" key="5">
    <source>
        <dbReference type="ARBA" id="ARBA00023002"/>
    </source>
</evidence>
<dbReference type="InterPro" id="IPR016169">
    <property type="entry name" value="FAD-bd_PCMH_sub2"/>
</dbReference>
<dbReference type="InterPro" id="IPR016166">
    <property type="entry name" value="FAD-bd_PCMH"/>
</dbReference>
<dbReference type="InterPro" id="IPR050416">
    <property type="entry name" value="FAD-linked_Oxidoreductase"/>
</dbReference>
<reference evidence="7 8" key="1">
    <citation type="submission" date="2017-11" db="EMBL/GenBank/DDBJ databases">
        <title>Genomic Encyclopedia of Archaeal and Bacterial Type Strains, Phase II (KMG-II): From Individual Species to Whole Genera.</title>
        <authorList>
            <person name="Goeker M."/>
        </authorList>
    </citation>
    <scope>NUCLEOTIDE SEQUENCE [LARGE SCALE GENOMIC DNA]</scope>
    <source>
        <strain evidence="7 8">DSM 25625</strain>
    </source>
</reference>
<keyword evidence="5" id="KW-0560">Oxidoreductase</keyword>
<feature type="domain" description="FAD-binding PCMH-type" evidence="6">
    <location>
        <begin position="44"/>
        <end position="212"/>
    </location>
</feature>
<sequence length="462" mass="47930">MTDFADASRSIDTIEELQNAVDGVVYLRGEDGIVEEVAGFNTAIVNDPSIVVGAASEADVQAAVQYAAVNSLPVRILSTGHGTETPIVNGLLITTKRLDTVTIDPAARLATIGAGAQWGAVVAAAAEHGLAPLTGAASTVGVAGYTLGGGIGPLSRTFGFTADWVRGFRLVTASGTVARISADESPELFWALRGGKGGFGVVTEITLELIPLETIYGGSLFFAVDDIETVLRSWLDWTQTIPDSITTSAAIMRMPPLDVVPEPLRGRTLLTVRYAFVGDAEEGARLLEPIRSAAPVYLDFVAEMPAAAIATIHNDPGAPGPGWTRGYTLGEIDQDFLSTLLAIGGPAADIPIIMVELRKLGGAMAREPQNGGAVAGRTAGFTLFVVGVPDPGLFETVLPAVAGGIAEAVAGWMSADPITNFAGSITSEQQLDSLWPAEMSERLAADRRASDPAGMFTLIASA</sequence>
<evidence type="ECO:0000256" key="1">
    <source>
        <dbReference type="ARBA" id="ARBA00001974"/>
    </source>
</evidence>
<dbReference type="PANTHER" id="PTHR42973:SF39">
    <property type="entry name" value="FAD-BINDING PCMH-TYPE DOMAIN-CONTAINING PROTEIN"/>
    <property type="match status" value="1"/>
</dbReference>
<evidence type="ECO:0000256" key="4">
    <source>
        <dbReference type="ARBA" id="ARBA00022827"/>
    </source>
</evidence>
<evidence type="ECO:0000313" key="7">
    <source>
        <dbReference type="EMBL" id="PJJ65205.1"/>
    </source>
</evidence>
<dbReference type="PANTHER" id="PTHR42973">
    <property type="entry name" value="BINDING OXIDOREDUCTASE, PUTATIVE (AFU_ORTHOLOGUE AFUA_1G17690)-RELATED"/>
    <property type="match status" value="1"/>
</dbReference>
<keyword evidence="3" id="KW-0285">Flavoprotein</keyword>
<dbReference type="Gene3D" id="3.40.462.20">
    <property type="match status" value="1"/>
</dbReference>
<dbReference type="Gene3D" id="3.30.43.10">
    <property type="entry name" value="Uridine Diphospho-n-acetylenolpyruvylglucosamine Reductase, domain 2"/>
    <property type="match status" value="1"/>
</dbReference>
<evidence type="ECO:0000256" key="3">
    <source>
        <dbReference type="ARBA" id="ARBA00022630"/>
    </source>
</evidence>
<dbReference type="SUPFAM" id="SSF56176">
    <property type="entry name" value="FAD-binding/transporter-associated domain-like"/>
    <property type="match status" value="1"/>
</dbReference>
<proteinExistence type="inferred from homology"/>
<dbReference type="Gene3D" id="3.30.465.10">
    <property type="match status" value="1"/>
</dbReference>
<dbReference type="RefSeq" id="WP_100343128.1">
    <property type="nucleotide sequence ID" value="NZ_PGFB01000001.1"/>
</dbReference>
<dbReference type="InterPro" id="IPR016167">
    <property type="entry name" value="FAD-bd_PCMH_sub1"/>
</dbReference>
<protein>
    <submittedName>
        <fullName evidence="7">FAD/FMN-containing dehydrogenase</fullName>
    </submittedName>
</protein>
<accession>A0A2M9C3V1</accession>
<evidence type="ECO:0000259" key="6">
    <source>
        <dbReference type="PROSITE" id="PS51387"/>
    </source>
</evidence>
<dbReference type="Pfam" id="PF01565">
    <property type="entry name" value="FAD_binding_4"/>
    <property type="match status" value="1"/>
</dbReference>
<evidence type="ECO:0000256" key="2">
    <source>
        <dbReference type="ARBA" id="ARBA00005466"/>
    </source>
</evidence>
<keyword evidence="8" id="KW-1185">Reference proteome</keyword>
<dbReference type="InterPro" id="IPR036318">
    <property type="entry name" value="FAD-bd_PCMH-like_sf"/>
</dbReference>
<dbReference type="GO" id="GO:0016491">
    <property type="term" value="F:oxidoreductase activity"/>
    <property type="evidence" value="ECO:0007669"/>
    <property type="project" value="UniProtKB-KW"/>
</dbReference>
<comment type="caution">
    <text evidence="7">The sequence shown here is derived from an EMBL/GenBank/DDBJ whole genome shotgun (WGS) entry which is preliminary data.</text>
</comment>
<dbReference type="InterPro" id="IPR006094">
    <property type="entry name" value="Oxid_FAD_bind_N"/>
</dbReference>
<dbReference type="Proteomes" id="UP000230161">
    <property type="component" value="Unassembled WGS sequence"/>
</dbReference>
<dbReference type="PROSITE" id="PS00862">
    <property type="entry name" value="OX2_COVAL_FAD"/>
    <property type="match status" value="1"/>
</dbReference>
<name>A0A2M9C3V1_9MICO</name>
<dbReference type="AlphaFoldDB" id="A0A2M9C3V1"/>
<organism evidence="7 8">
    <name type="scientific">Compostimonas suwonensis</name>
    <dbReference type="NCBI Taxonomy" id="1048394"/>
    <lineage>
        <taxon>Bacteria</taxon>
        <taxon>Bacillati</taxon>
        <taxon>Actinomycetota</taxon>
        <taxon>Actinomycetes</taxon>
        <taxon>Micrococcales</taxon>
        <taxon>Microbacteriaceae</taxon>
        <taxon>Compostimonas</taxon>
    </lineage>
</organism>
<dbReference type="GO" id="GO:0071949">
    <property type="term" value="F:FAD binding"/>
    <property type="evidence" value="ECO:0007669"/>
    <property type="project" value="InterPro"/>
</dbReference>
<dbReference type="OrthoDB" id="9775082at2"/>
<comment type="cofactor">
    <cofactor evidence="1">
        <name>FAD</name>
        <dbReference type="ChEBI" id="CHEBI:57692"/>
    </cofactor>
</comment>
<gene>
    <name evidence="7" type="ORF">CLV54_0234</name>
</gene>